<evidence type="ECO:0000313" key="2">
    <source>
        <dbReference type="WBParaSite" id="PSU_v2.g13508.t1"/>
    </source>
</evidence>
<dbReference type="Proteomes" id="UP000887577">
    <property type="component" value="Unplaced"/>
</dbReference>
<evidence type="ECO:0000313" key="1">
    <source>
        <dbReference type="Proteomes" id="UP000887577"/>
    </source>
</evidence>
<name>A0A914Y2P2_9BILA</name>
<accession>A0A914Y2P2</accession>
<dbReference type="AlphaFoldDB" id="A0A914Y2P2"/>
<protein>
    <submittedName>
        <fullName evidence="2">Uncharacterized protein</fullName>
    </submittedName>
</protein>
<dbReference type="WBParaSite" id="PSU_v2.g13508.t1">
    <property type="protein sequence ID" value="PSU_v2.g13508.t1"/>
    <property type="gene ID" value="PSU_v2.g13508"/>
</dbReference>
<organism evidence="1 2">
    <name type="scientific">Panagrolaimus superbus</name>
    <dbReference type="NCBI Taxonomy" id="310955"/>
    <lineage>
        <taxon>Eukaryota</taxon>
        <taxon>Metazoa</taxon>
        <taxon>Ecdysozoa</taxon>
        <taxon>Nematoda</taxon>
        <taxon>Chromadorea</taxon>
        <taxon>Rhabditida</taxon>
        <taxon>Tylenchina</taxon>
        <taxon>Panagrolaimomorpha</taxon>
        <taxon>Panagrolaimoidea</taxon>
        <taxon>Panagrolaimidae</taxon>
        <taxon>Panagrolaimus</taxon>
    </lineage>
</organism>
<proteinExistence type="predicted"/>
<reference evidence="2" key="1">
    <citation type="submission" date="2022-11" db="UniProtKB">
        <authorList>
            <consortium name="WormBaseParasite"/>
        </authorList>
    </citation>
    <scope>IDENTIFICATION</scope>
</reference>
<sequence>MVETKPSFVVYDLLKIMSMPPTEIDIDETWHFNFTKDSDDQTLIEFDNFNGQKSAASPKFLMALLLKQHLKAIKNVTGEKPRELGFCLFKVDDSDKERLKNQIIESFELLKIESQFIDL</sequence>
<keyword evidence="1" id="KW-1185">Reference proteome</keyword>